<feature type="compositionally biased region" description="Pro residues" evidence="5">
    <location>
        <begin position="476"/>
        <end position="485"/>
    </location>
</feature>
<proteinExistence type="predicted"/>
<name>A0A8J2SYF6_9STRA</name>
<dbReference type="InterPro" id="IPR001876">
    <property type="entry name" value="Znf_RanBP2"/>
</dbReference>
<feature type="region of interest" description="Disordered" evidence="5">
    <location>
        <begin position="402"/>
        <end position="437"/>
    </location>
</feature>
<keyword evidence="2 4" id="KW-0863">Zinc-finger</keyword>
<comment type="caution">
    <text evidence="8">The sequence shown here is derived from an EMBL/GenBank/DDBJ whole genome shotgun (WGS) entry which is preliminary data.</text>
</comment>
<feature type="compositionally biased region" description="Acidic residues" evidence="5">
    <location>
        <begin position="494"/>
        <end position="505"/>
    </location>
</feature>
<gene>
    <name evidence="8" type="ORF">PECAL_4P27270</name>
</gene>
<dbReference type="InterPro" id="IPR001841">
    <property type="entry name" value="Znf_RING"/>
</dbReference>
<accession>A0A8J2SYF6</accession>
<evidence type="ECO:0000256" key="4">
    <source>
        <dbReference type="PROSITE-ProRule" id="PRU00322"/>
    </source>
</evidence>
<feature type="domain" description="RING-type" evidence="6">
    <location>
        <begin position="525"/>
        <end position="579"/>
    </location>
</feature>
<feature type="compositionally biased region" description="Pro residues" evidence="5">
    <location>
        <begin position="414"/>
        <end position="435"/>
    </location>
</feature>
<dbReference type="GO" id="GO:0008270">
    <property type="term" value="F:zinc ion binding"/>
    <property type="evidence" value="ECO:0007669"/>
    <property type="project" value="UniProtKB-KW"/>
</dbReference>
<dbReference type="InterPro" id="IPR036443">
    <property type="entry name" value="Znf_RanBP2_sf"/>
</dbReference>
<dbReference type="SUPFAM" id="SSF90209">
    <property type="entry name" value="Ran binding protein zinc finger-like"/>
    <property type="match status" value="1"/>
</dbReference>
<organism evidence="8 9">
    <name type="scientific">Pelagomonas calceolata</name>
    <dbReference type="NCBI Taxonomy" id="35677"/>
    <lineage>
        <taxon>Eukaryota</taxon>
        <taxon>Sar</taxon>
        <taxon>Stramenopiles</taxon>
        <taxon>Ochrophyta</taxon>
        <taxon>Pelagophyceae</taxon>
        <taxon>Pelagomonadales</taxon>
        <taxon>Pelagomonadaceae</taxon>
        <taxon>Pelagomonas</taxon>
    </lineage>
</organism>
<dbReference type="Proteomes" id="UP000789595">
    <property type="component" value="Unassembled WGS sequence"/>
</dbReference>
<dbReference type="Gene3D" id="2.30.30.380">
    <property type="entry name" value="Zn-finger domain of Sec23/24"/>
    <property type="match status" value="1"/>
</dbReference>
<keyword evidence="9" id="KW-1185">Reference proteome</keyword>
<evidence type="ECO:0000256" key="3">
    <source>
        <dbReference type="ARBA" id="ARBA00022833"/>
    </source>
</evidence>
<feature type="domain" description="RanBP2-type" evidence="7">
    <location>
        <begin position="434"/>
        <end position="463"/>
    </location>
</feature>
<protein>
    <recommendedName>
        <fullName evidence="10">RanBP-type and C3HC4-type zinc finger-containing protein 1</fullName>
    </recommendedName>
</protein>
<dbReference type="OrthoDB" id="207284at2759"/>
<evidence type="ECO:0000256" key="5">
    <source>
        <dbReference type="SAM" id="MobiDB-lite"/>
    </source>
</evidence>
<evidence type="ECO:0000313" key="9">
    <source>
        <dbReference type="Proteomes" id="UP000789595"/>
    </source>
</evidence>
<dbReference type="EMBL" id="CAKKNE010000004">
    <property type="protein sequence ID" value="CAH0375394.1"/>
    <property type="molecule type" value="Genomic_DNA"/>
</dbReference>
<evidence type="ECO:0000256" key="2">
    <source>
        <dbReference type="ARBA" id="ARBA00022771"/>
    </source>
</evidence>
<keyword evidence="1" id="KW-0479">Metal-binding</keyword>
<feature type="region of interest" description="Disordered" evidence="5">
    <location>
        <begin position="465"/>
        <end position="514"/>
    </location>
</feature>
<dbReference type="PROSITE" id="PS50089">
    <property type="entry name" value="ZF_RING_2"/>
    <property type="match status" value="1"/>
</dbReference>
<evidence type="ECO:0000259" key="6">
    <source>
        <dbReference type="PROSITE" id="PS50089"/>
    </source>
</evidence>
<dbReference type="InterPro" id="IPR013083">
    <property type="entry name" value="Znf_RING/FYVE/PHD"/>
</dbReference>
<keyword evidence="3" id="KW-0862">Zinc</keyword>
<dbReference type="SUPFAM" id="SSF57850">
    <property type="entry name" value="RING/U-box"/>
    <property type="match status" value="1"/>
</dbReference>
<evidence type="ECO:0000259" key="7">
    <source>
        <dbReference type="PROSITE" id="PS50199"/>
    </source>
</evidence>
<dbReference type="PROSITE" id="PS01358">
    <property type="entry name" value="ZF_RANBP2_1"/>
    <property type="match status" value="1"/>
</dbReference>
<evidence type="ECO:0008006" key="10">
    <source>
        <dbReference type="Google" id="ProtNLM"/>
    </source>
</evidence>
<evidence type="ECO:0000256" key="1">
    <source>
        <dbReference type="ARBA" id="ARBA00022723"/>
    </source>
</evidence>
<sequence>MAAKTAQKRGAQKRGGTVPPAAIAALRRIAPAHVPDAALVALAKGGDAQKAKAEVTRWWREAAPTRKGQWWRELAASETDPISLEPLNRLRVEPFEIDEDGHKMLFDARVLAAYLVSSNVFANPLTRRPLRRETCASLDAHLEKHGRAKDATVARALDLSRDDDAQRRLQSERLRAESRRVLAALFGGDAESLGARQVRLAEDAARRAERGGGGLVVEDADVGVFQEAAPSAAPRPPPPDSAESYPVLESATRRRDDAAFWARRAQAAPRGLFSAPPRPRAAPSTNDRLLARNRRLADAFGVDRQRAAQTVAWPPALVLWAQRTLATHVDGLAGGGGALRALERKLARCCEADGEVPLPARATRADSTRAAEVAALYGLRAEEYADGAVRYLSCRRLPGARPPQPLLSEHAATAPPPPAPAPTAPPPPARAPPSPTSWTCDRCTLVNAPGTTVCQACDAERPREVVRGGPRGAPAAPEPPPPPEATPTTWEMLGSDDDDDDEADDGGLTRPSPARVLTVAPDDVCVCCLELLALENTKVMACCGTTLHARCLSDWLAAAQRLSTEGDRVGESATCPNCRQVIPLSISVLPNPRMQYA</sequence>
<dbReference type="AlphaFoldDB" id="A0A8J2SYF6"/>
<reference evidence="8" key="1">
    <citation type="submission" date="2021-11" db="EMBL/GenBank/DDBJ databases">
        <authorList>
            <consortium name="Genoscope - CEA"/>
            <person name="William W."/>
        </authorList>
    </citation>
    <scope>NUCLEOTIDE SEQUENCE</scope>
</reference>
<dbReference type="PROSITE" id="PS50199">
    <property type="entry name" value="ZF_RANBP2_2"/>
    <property type="match status" value="1"/>
</dbReference>
<dbReference type="Gene3D" id="3.30.40.10">
    <property type="entry name" value="Zinc/RING finger domain, C3HC4 (zinc finger)"/>
    <property type="match status" value="1"/>
</dbReference>
<dbReference type="SMART" id="SM00547">
    <property type="entry name" value="ZnF_RBZ"/>
    <property type="match status" value="1"/>
</dbReference>
<evidence type="ECO:0000313" key="8">
    <source>
        <dbReference type="EMBL" id="CAH0375394.1"/>
    </source>
</evidence>